<gene>
    <name evidence="2" type="ORF">VNO78_22500</name>
</gene>
<keyword evidence="1" id="KW-0472">Membrane</keyword>
<proteinExistence type="predicted"/>
<dbReference type="AlphaFoldDB" id="A0AAN9S2X9"/>
<comment type="caution">
    <text evidence="2">The sequence shown here is derived from an EMBL/GenBank/DDBJ whole genome shotgun (WGS) entry which is preliminary data.</text>
</comment>
<evidence type="ECO:0000313" key="3">
    <source>
        <dbReference type="Proteomes" id="UP001386955"/>
    </source>
</evidence>
<organism evidence="2 3">
    <name type="scientific">Psophocarpus tetragonolobus</name>
    <name type="common">Winged bean</name>
    <name type="synonym">Dolichos tetragonolobus</name>
    <dbReference type="NCBI Taxonomy" id="3891"/>
    <lineage>
        <taxon>Eukaryota</taxon>
        <taxon>Viridiplantae</taxon>
        <taxon>Streptophyta</taxon>
        <taxon>Embryophyta</taxon>
        <taxon>Tracheophyta</taxon>
        <taxon>Spermatophyta</taxon>
        <taxon>Magnoliopsida</taxon>
        <taxon>eudicotyledons</taxon>
        <taxon>Gunneridae</taxon>
        <taxon>Pentapetalae</taxon>
        <taxon>rosids</taxon>
        <taxon>fabids</taxon>
        <taxon>Fabales</taxon>
        <taxon>Fabaceae</taxon>
        <taxon>Papilionoideae</taxon>
        <taxon>50 kb inversion clade</taxon>
        <taxon>NPAAA clade</taxon>
        <taxon>indigoferoid/millettioid clade</taxon>
        <taxon>Phaseoleae</taxon>
        <taxon>Psophocarpus</taxon>
    </lineage>
</organism>
<feature type="transmembrane region" description="Helical" evidence="1">
    <location>
        <begin position="51"/>
        <end position="70"/>
    </location>
</feature>
<name>A0AAN9S2X9_PSOTE</name>
<accession>A0AAN9S2X9</accession>
<evidence type="ECO:0000313" key="2">
    <source>
        <dbReference type="EMBL" id="KAK7387710.1"/>
    </source>
</evidence>
<dbReference type="EMBL" id="JAYMYS010000006">
    <property type="protein sequence ID" value="KAK7387710.1"/>
    <property type="molecule type" value="Genomic_DNA"/>
</dbReference>
<keyword evidence="3" id="KW-1185">Reference proteome</keyword>
<keyword evidence="1" id="KW-0812">Transmembrane</keyword>
<sequence>MRRRWCWTDFGRPARKLSFEAGWNGPHDSGWVPASDGLYGFVIRRDLKAQALSILLCVSLYPLFVAPGFFEFCSSEKYK</sequence>
<keyword evidence="1" id="KW-1133">Transmembrane helix</keyword>
<evidence type="ECO:0000256" key="1">
    <source>
        <dbReference type="SAM" id="Phobius"/>
    </source>
</evidence>
<protein>
    <submittedName>
        <fullName evidence="2">Uncharacterized protein</fullName>
    </submittedName>
</protein>
<reference evidence="2 3" key="1">
    <citation type="submission" date="2024-01" db="EMBL/GenBank/DDBJ databases">
        <title>The genomes of 5 underutilized Papilionoideae crops provide insights into root nodulation and disease resistanc.</title>
        <authorList>
            <person name="Jiang F."/>
        </authorList>
    </citation>
    <scope>NUCLEOTIDE SEQUENCE [LARGE SCALE GENOMIC DNA]</scope>
    <source>
        <strain evidence="2">DUOXIRENSHENG_FW03</strain>
        <tissue evidence="2">Leaves</tissue>
    </source>
</reference>
<dbReference type="Proteomes" id="UP001386955">
    <property type="component" value="Unassembled WGS sequence"/>
</dbReference>